<protein>
    <recommendedName>
        <fullName evidence="2">DUF6534 domain-containing protein</fullName>
    </recommendedName>
</protein>
<keyword evidence="1" id="KW-0472">Membrane</keyword>
<accession>A0AA38PFE9</accession>
<dbReference type="EMBL" id="MU806029">
    <property type="protein sequence ID" value="KAJ3841736.1"/>
    <property type="molecule type" value="Genomic_DNA"/>
</dbReference>
<keyword evidence="1" id="KW-1133">Transmembrane helix</keyword>
<dbReference type="PANTHER" id="PTHR40465:SF1">
    <property type="entry name" value="DUF6534 DOMAIN-CONTAINING PROTEIN"/>
    <property type="match status" value="1"/>
</dbReference>
<keyword evidence="1" id="KW-0812">Transmembrane</keyword>
<feature type="transmembrane region" description="Helical" evidence="1">
    <location>
        <begin position="58"/>
        <end position="82"/>
    </location>
</feature>
<dbReference type="AlphaFoldDB" id="A0AA38PFE9"/>
<organism evidence="3 4">
    <name type="scientific">Lentinula raphanica</name>
    <dbReference type="NCBI Taxonomy" id="153919"/>
    <lineage>
        <taxon>Eukaryota</taxon>
        <taxon>Fungi</taxon>
        <taxon>Dikarya</taxon>
        <taxon>Basidiomycota</taxon>
        <taxon>Agaricomycotina</taxon>
        <taxon>Agaricomycetes</taxon>
        <taxon>Agaricomycetidae</taxon>
        <taxon>Agaricales</taxon>
        <taxon>Marasmiineae</taxon>
        <taxon>Omphalotaceae</taxon>
        <taxon>Lentinula</taxon>
    </lineage>
</organism>
<evidence type="ECO:0000256" key="1">
    <source>
        <dbReference type="SAM" id="Phobius"/>
    </source>
</evidence>
<evidence type="ECO:0000259" key="2">
    <source>
        <dbReference type="Pfam" id="PF20152"/>
    </source>
</evidence>
<name>A0AA38PFE9_9AGAR</name>
<feature type="transmembrane region" description="Helical" evidence="1">
    <location>
        <begin position="214"/>
        <end position="235"/>
    </location>
</feature>
<evidence type="ECO:0000313" key="3">
    <source>
        <dbReference type="EMBL" id="KAJ3841736.1"/>
    </source>
</evidence>
<feature type="transmembrane region" description="Helical" evidence="1">
    <location>
        <begin position="20"/>
        <end position="46"/>
    </location>
</feature>
<feature type="transmembrane region" description="Helical" evidence="1">
    <location>
        <begin position="167"/>
        <end position="193"/>
    </location>
</feature>
<keyword evidence="4" id="KW-1185">Reference proteome</keyword>
<reference evidence="3" key="1">
    <citation type="submission" date="2022-08" db="EMBL/GenBank/DDBJ databases">
        <authorList>
            <consortium name="DOE Joint Genome Institute"/>
            <person name="Min B."/>
            <person name="Riley R."/>
            <person name="Sierra-Patev S."/>
            <person name="Naranjo-Ortiz M."/>
            <person name="Looney B."/>
            <person name="Konkel Z."/>
            <person name="Slot J.C."/>
            <person name="Sakamoto Y."/>
            <person name="Steenwyk J.L."/>
            <person name="Rokas A."/>
            <person name="Carro J."/>
            <person name="Camarero S."/>
            <person name="Ferreira P."/>
            <person name="Molpeceres G."/>
            <person name="Ruiz-Duenas F.J."/>
            <person name="Serrano A."/>
            <person name="Henrissat B."/>
            <person name="Drula E."/>
            <person name="Hughes K.W."/>
            <person name="Mata J.L."/>
            <person name="Ishikawa N.K."/>
            <person name="Vargas-Isla R."/>
            <person name="Ushijima S."/>
            <person name="Smith C.A."/>
            <person name="Ahrendt S."/>
            <person name="Andreopoulos W."/>
            <person name="He G."/>
            <person name="Labutti K."/>
            <person name="Lipzen A."/>
            <person name="Ng V."/>
            <person name="Sandor L."/>
            <person name="Barry K."/>
            <person name="Martinez A.T."/>
            <person name="Xiao Y."/>
            <person name="Gibbons J.G."/>
            <person name="Terashima K."/>
            <person name="Hibbett D.S."/>
            <person name="Grigoriev I.V."/>
        </authorList>
    </citation>
    <scope>NUCLEOTIDE SEQUENCE</scope>
    <source>
        <strain evidence="3">TFB9207</strain>
    </source>
</reference>
<dbReference type="Proteomes" id="UP001163846">
    <property type="component" value="Unassembled WGS sequence"/>
</dbReference>
<comment type="caution">
    <text evidence="3">The sequence shown here is derived from an EMBL/GenBank/DDBJ whole genome shotgun (WGS) entry which is preliminary data.</text>
</comment>
<proteinExistence type="predicted"/>
<gene>
    <name evidence="3" type="ORF">F5878DRAFT_556842</name>
</gene>
<feature type="domain" description="DUF6534" evidence="2">
    <location>
        <begin position="177"/>
        <end position="264"/>
    </location>
</feature>
<sequence length="324" mass="35865">MTSVNQTQPEMPVSIDTLLLIGPVFIGSIFSWCLFGISIVQLYIYHLSFPLDSYIMKGTVYIIFVLDVFQSIVVATSGWHTLCTGWGHPSVLQFPGWTFIALPCVSGIVAAWVQIFFSWRIYSLGNWHVVPVLIIILALAQCAAAWAIGIGFIALQDIALLHKANMFARTIIWLGGAALADVIIALSMLYLLYSAKRNITIKQTERMLTHLIHLTVETGAVTATSAILELILFQTFQSNNLHFTIALMLCKIYSNALMASLNSRPGSRIVLQKTNEHIHSLNLQSLQIQNSDISSSNQAASTTVIQLQRSIEVMKDTPKAMILN</sequence>
<dbReference type="InterPro" id="IPR045339">
    <property type="entry name" value="DUF6534"/>
</dbReference>
<dbReference type="PANTHER" id="PTHR40465">
    <property type="entry name" value="CHROMOSOME 1, WHOLE GENOME SHOTGUN SEQUENCE"/>
    <property type="match status" value="1"/>
</dbReference>
<dbReference type="Pfam" id="PF20152">
    <property type="entry name" value="DUF6534"/>
    <property type="match status" value="1"/>
</dbReference>
<feature type="transmembrane region" description="Helical" evidence="1">
    <location>
        <begin position="129"/>
        <end position="155"/>
    </location>
</feature>
<feature type="transmembrane region" description="Helical" evidence="1">
    <location>
        <begin position="94"/>
        <end position="117"/>
    </location>
</feature>
<evidence type="ECO:0000313" key="4">
    <source>
        <dbReference type="Proteomes" id="UP001163846"/>
    </source>
</evidence>